<comment type="caution">
    <text evidence="9">Lacks conserved residue(s) required for the propagation of feature annotation.</text>
</comment>
<evidence type="ECO:0000256" key="3">
    <source>
        <dbReference type="ARBA" id="ARBA00022475"/>
    </source>
</evidence>
<dbReference type="Gene3D" id="1.20.5.1030">
    <property type="entry name" value="Preprotein translocase secy subunit"/>
    <property type="match status" value="1"/>
</dbReference>
<dbReference type="PANTHER" id="PTHR33910:SF1">
    <property type="entry name" value="PROTEIN TRANSLOCASE SUBUNIT SECE"/>
    <property type="match status" value="1"/>
</dbReference>
<comment type="subunit">
    <text evidence="9">Component of the Sec protein translocase complex. Heterotrimer consisting of SecY, SecE and SecG subunits. The heterotrimers can form oligomers, although 1 heterotrimer is thought to be able to translocate proteins. Interacts with the ribosome. Interacts with SecDF, and other proteins may be involved. Interacts with SecA.</text>
</comment>
<evidence type="ECO:0000256" key="5">
    <source>
        <dbReference type="ARBA" id="ARBA00022927"/>
    </source>
</evidence>
<dbReference type="PRINTS" id="PR01650">
    <property type="entry name" value="SECETRNLCASE"/>
</dbReference>
<dbReference type="HAMAP" id="MF_00422">
    <property type="entry name" value="SecE"/>
    <property type="match status" value="1"/>
</dbReference>
<dbReference type="GO" id="GO:0009306">
    <property type="term" value="P:protein secretion"/>
    <property type="evidence" value="ECO:0007669"/>
    <property type="project" value="UniProtKB-UniRule"/>
</dbReference>
<keyword evidence="2 9" id="KW-0813">Transport</keyword>
<feature type="transmembrane region" description="Helical" evidence="9">
    <location>
        <begin position="30"/>
        <end position="48"/>
    </location>
</feature>
<keyword evidence="4 9" id="KW-0812">Transmembrane</keyword>
<keyword evidence="7 9" id="KW-0811">Translocation</keyword>
<evidence type="ECO:0000256" key="6">
    <source>
        <dbReference type="ARBA" id="ARBA00022989"/>
    </source>
</evidence>
<name>A0A080LTX5_9PROT</name>
<evidence type="ECO:0000256" key="4">
    <source>
        <dbReference type="ARBA" id="ARBA00022692"/>
    </source>
</evidence>
<keyword evidence="8 9" id="KW-0472">Membrane</keyword>
<dbReference type="GO" id="GO:0008320">
    <property type="term" value="F:protein transmembrane transporter activity"/>
    <property type="evidence" value="ECO:0007669"/>
    <property type="project" value="UniProtKB-UniRule"/>
</dbReference>
<evidence type="ECO:0000313" key="10">
    <source>
        <dbReference type="EMBL" id="KFB71951.1"/>
    </source>
</evidence>
<comment type="subcellular location">
    <subcellularLocation>
        <location evidence="1">Membrane</location>
    </subcellularLocation>
</comment>
<keyword evidence="5 9" id="KW-0653">Protein transport</keyword>
<comment type="function">
    <text evidence="9">Essential subunit of the Sec protein translocation channel SecYEG. Clamps together the 2 halves of SecY. May contact the channel plug during translocation.</text>
</comment>
<sequence length="117" mass="13032">MADKFKFALAVLLLVAGVAGFYLLADQAMILRVLAVLAGAGLAAAAAWKTEQGRRFFDFSKEATNEAKKVVWPSRKETMQTTGLVFAFVVVMALFLWLTDKSLEWLLYDVVLGWRKV</sequence>
<dbReference type="NCBIfam" id="NF004371">
    <property type="entry name" value="PRK05740.1-1"/>
    <property type="match status" value="1"/>
</dbReference>
<evidence type="ECO:0000256" key="2">
    <source>
        <dbReference type="ARBA" id="ARBA00022448"/>
    </source>
</evidence>
<reference evidence="10 11" key="1">
    <citation type="submission" date="2014-02" db="EMBL/GenBank/DDBJ databases">
        <title>Expanding our view of genomic diversity in Candidatus Accumulibacter clades.</title>
        <authorList>
            <person name="Skennerton C.T."/>
            <person name="Barr J.J."/>
            <person name="Slater F.R."/>
            <person name="Bond P.L."/>
            <person name="Tyson G.W."/>
        </authorList>
    </citation>
    <scope>NUCLEOTIDE SEQUENCE [LARGE SCALE GENOMIC DNA]</scope>
    <source>
        <strain evidence="11">BA-91</strain>
    </source>
</reference>
<keyword evidence="3 9" id="KW-1003">Cell membrane</keyword>
<dbReference type="GO" id="GO:0065002">
    <property type="term" value="P:intracellular protein transmembrane transport"/>
    <property type="evidence" value="ECO:0007669"/>
    <property type="project" value="UniProtKB-UniRule"/>
</dbReference>
<evidence type="ECO:0000256" key="9">
    <source>
        <dbReference type="HAMAP-Rule" id="MF_00422"/>
    </source>
</evidence>
<dbReference type="GO" id="GO:0006605">
    <property type="term" value="P:protein targeting"/>
    <property type="evidence" value="ECO:0007669"/>
    <property type="project" value="UniProtKB-UniRule"/>
</dbReference>
<accession>A0A080LTX5</accession>
<dbReference type="InterPro" id="IPR005807">
    <property type="entry name" value="SecE_bac"/>
</dbReference>
<keyword evidence="6 9" id="KW-1133">Transmembrane helix</keyword>
<dbReference type="GO" id="GO:0005886">
    <property type="term" value="C:plasma membrane"/>
    <property type="evidence" value="ECO:0007669"/>
    <property type="project" value="UniProtKB-UniRule"/>
</dbReference>
<feature type="transmembrane region" description="Helical" evidence="9">
    <location>
        <begin position="7"/>
        <end position="24"/>
    </location>
</feature>
<gene>
    <name evidence="9 10" type="primary">secE</name>
    <name evidence="10" type="ORF">AW09_002871</name>
</gene>
<dbReference type="InterPro" id="IPR001901">
    <property type="entry name" value="Translocase_SecE/Sec61-g"/>
</dbReference>
<comment type="caution">
    <text evidence="10">The sequence shown here is derived from an EMBL/GenBank/DDBJ whole genome shotgun (WGS) entry which is preliminary data.</text>
</comment>
<dbReference type="AlphaFoldDB" id="A0A080LTX5"/>
<dbReference type="EMBL" id="JDVG02000462">
    <property type="protein sequence ID" value="KFB71951.1"/>
    <property type="molecule type" value="Genomic_DNA"/>
</dbReference>
<dbReference type="PANTHER" id="PTHR33910">
    <property type="entry name" value="PROTEIN TRANSLOCASE SUBUNIT SECE"/>
    <property type="match status" value="1"/>
</dbReference>
<evidence type="ECO:0000313" key="11">
    <source>
        <dbReference type="Proteomes" id="UP000020077"/>
    </source>
</evidence>
<dbReference type="NCBIfam" id="TIGR00964">
    <property type="entry name" value="secE_bact"/>
    <property type="match status" value="1"/>
</dbReference>
<dbReference type="GO" id="GO:0043952">
    <property type="term" value="P:protein transport by the Sec complex"/>
    <property type="evidence" value="ECO:0007669"/>
    <property type="project" value="UniProtKB-UniRule"/>
</dbReference>
<dbReference type="InterPro" id="IPR038379">
    <property type="entry name" value="SecE_sf"/>
</dbReference>
<dbReference type="Pfam" id="PF00584">
    <property type="entry name" value="SecE"/>
    <property type="match status" value="1"/>
</dbReference>
<organism evidence="10 11">
    <name type="scientific">Candidatus Accumulibacter phosphatis</name>
    <dbReference type="NCBI Taxonomy" id="327160"/>
    <lineage>
        <taxon>Bacteria</taxon>
        <taxon>Pseudomonadati</taxon>
        <taxon>Pseudomonadota</taxon>
        <taxon>Betaproteobacteria</taxon>
        <taxon>Candidatus Accumulibacter</taxon>
    </lineage>
</organism>
<evidence type="ECO:0000256" key="8">
    <source>
        <dbReference type="ARBA" id="ARBA00023136"/>
    </source>
</evidence>
<comment type="similarity">
    <text evidence="9">Belongs to the SecE/SEC61-gamma family.</text>
</comment>
<feature type="transmembrane region" description="Helical" evidence="9">
    <location>
        <begin position="78"/>
        <end position="98"/>
    </location>
</feature>
<evidence type="ECO:0000256" key="1">
    <source>
        <dbReference type="ARBA" id="ARBA00004370"/>
    </source>
</evidence>
<evidence type="ECO:0000256" key="7">
    <source>
        <dbReference type="ARBA" id="ARBA00023010"/>
    </source>
</evidence>
<dbReference type="Proteomes" id="UP000020077">
    <property type="component" value="Unassembled WGS sequence"/>
</dbReference>
<protein>
    <recommendedName>
        <fullName evidence="9">Protein translocase subunit SecE</fullName>
    </recommendedName>
</protein>
<proteinExistence type="inferred from homology"/>